<dbReference type="STRING" id="1754190.A0A1Y2FPC8"/>
<evidence type="ECO:0000256" key="5">
    <source>
        <dbReference type="SAM" id="MobiDB-lite"/>
    </source>
</evidence>
<evidence type="ECO:0000259" key="8">
    <source>
        <dbReference type="Pfam" id="PF20520"/>
    </source>
</evidence>
<dbReference type="Pfam" id="PF20520">
    <property type="entry name" value="Ac45-VOA1_TM"/>
    <property type="match status" value="1"/>
</dbReference>
<keyword evidence="10" id="KW-1185">Reference proteome</keyword>
<feature type="region of interest" description="Disordered" evidence="5">
    <location>
        <begin position="178"/>
        <end position="222"/>
    </location>
</feature>
<feature type="compositionally biased region" description="Low complexity" evidence="5">
    <location>
        <begin position="178"/>
        <end position="221"/>
    </location>
</feature>
<name>A0A1Y2FPC8_9FUNG</name>
<reference evidence="9 10" key="1">
    <citation type="submission" date="2016-08" db="EMBL/GenBank/DDBJ databases">
        <title>A Parts List for Fungal Cellulosomes Revealed by Comparative Genomics.</title>
        <authorList>
            <consortium name="DOE Joint Genome Institute"/>
            <person name="Haitjema C.H."/>
            <person name="Gilmore S.P."/>
            <person name="Henske J.K."/>
            <person name="Solomon K.V."/>
            <person name="De Groot R."/>
            <person name="Kuo A."/>
            <person name="Mondo S.J."/>
            <person name="Salamov A.A."/>
            <person name="Labutti K."/>
            <person name="Zhao Z."/>
            <person name="Chiniquy J."/>
            <person name="Barry K."/>
            <person name="Brewer H.M."/>
            <person name="Purvine S.O."/>
            <person name="Wright A.T."/>
            <person name="Boxma B."/>
            <person name="Van Alen T."/>
            <person name="Hackstein J.H."/>
            <person name="Baker S.E."/>
            <person name="Grigoriev I.V."/>
            <person name="O'Malley M.A."/>
        </authorList>
    </citation>
    <scope>NUCLEOTIDE SEQUENCE [LARGE SCALE GENOMIC DNA]</scope>
    <source>
        <strain evidence="9 10">G1</strain>
    </source>
</reference>
<evidence type="ECO:0000256" key="1">
    <source>
        <dbReference type="ARBA" id="ARBA00004167"/>
    </source>
</evidence>
<evidence type="ECO:0000256" key="3">
    <source>
        <dbReference type="ARBA" id="ARBA00022989"/>
    </source>
</evidence>
<protein>
    <recommendedName>
        <fullName evidence="8">V-type proton ATPase subunit S1/VOA1 transmembrane domain-containing protein</fullName>
    </recommendedName>
</protein>
<dbReference type="GO" id="GO:0016020">
    <property type="term" value="C:membrane"/>
    <property type="evidence" value="ECO:0007669"/>
    <property type="project" value="UniProtKB-SubCell"/>
</dbReference>
<dbReference type="AlphaFoldDB" id="A0A1Y2FPC8"/>
<keyword evidence="4 6" id="KW-0472">Membrane</keyword>
<evidence type="ECO:0000256" key="7">
    <source>
        <dbReference type="SAM" id="SignalP"/>
    </source>
</evidence>
<evidence type="ECO:0000256" key="2">
    <source>
        <dbReference type="ARBA" id="ARBA00022692"/>
    </source>
</evidence>
<dbReference type="Proteomes" id="UP000193920">
    <property type="component" value="Unassembled WGS sequence"/>
</dbReference>
<keyword evidence="2 6" id="KW-0812">Transmembrane</keyword>
<dbReference type="InterPro" id="IPR046756">
    <property type="entry name" value="VAS1/VOA1_TM"/>
</dbReference>
<keyword evidence="3 6" id="KW-1133">Transmembrane helix</keyword>
<proteinExistence type="predicted"/>
<organism evidence="9 10">
    <name type="scientific">Neocallimastix californiae</name>
    <dbReference type="NCBI Taxonomy" id="1754190"/>
    <lineage>
        <taxon>Eukaryota</taxon>
        <taxon>Fungi</taxon>
        <taxon>Fungi incertae sedis</taxon>
        <taxon>Chytridiomycota</taxon>
        <taxon>Chytridiomycota incertae sedis</taxon>
        <taxon>Neocallimastigomycetes</taxon>
        <taxon>Neocallimastigales</taxon>
        <taxon>Neocallimastigaceae</taxon>
        <taxon>Neocallimastix</taxon>
    </lineage>
</organism>
<sequence>MVRFTVKALCLSAIALVSAKSPLLAWTNKNVANVASTNFATVDNVSSLLAPFLDTCPESVLILDQPEFNIATLKDMNVVKDAFNTAKSAIQVGHFDAENVNNVDAIVNAIAEKCNNAIVSEDKLAEKNSLVISKLSQNINEAQRIVKKLLSKINDNTLVVYLSNNNVKSNKLLVQRQDAAPNATPEATPNATTDTTPNATQDPNATQNPNNNNAGGNADQNKVTPVKETATFGKYVFLNNAVFEGMVIMVPVLLIITIGVSWLISIQTPTRFPKKKDN</sequence>
<evidence type="ECO:0000313" key="10">
    <source>
        <dbReference type="Proteomes" id="UP000193920"/>
    </source>
</evidence>
<comment type="caution">
    <text evidence="9">The sequence shown here is derived from an EMBL/GenBank/DDBJ whole genome shotgun (WGS) entry which is preliminary data.</text>
</comment>
<feature type="transmembrane region" description="Helical" evidence="6">
    <location>
        <begin position="246"/>
        <end position="266"/>
    </location>
</feature>
<feature type="domain" description="V-type proton ATPase subunit S1/VOA1 transmembrane" evidence="8">
    <location>
        <begin position="237"/>
        <end position="273"/>
    </location>
</feature>
<comment type="subcellular location">
    <subcellularLocation>
        <location evidence="1">Membrane</location>
        <topology evidence="1">Single-pass membrane protein</topology>
    </subcellularLocation>
</comment>
<keyword evidence="7" id="KW-0732">Signal</keyword>
<feature type="chain" id="PRO_5012847460" description="V-type proton ATPase subunit S1/VOA1 transmembrane domain-containing protein" evidence="7">
    <location>
        <begin position="20"/>
        <end position="278"/>
    </location>
</feature>
<dbReference type="EMBL" id="MCOG01000003">
    <property type="protein sequence ID" value="ORY85841.1"/>
    <property type="molecule type" value="Genomic_DNA"/>
</dbReference>
<evidence type="ECO:0000256" key="6">
    <source>
        <dbReference type="SAM" id="Phobius"/>
    </source>
</evidence>
<evidence type="ECO:0000313" key="9">
    <source>
        <dbReference type="EMBL" id="ORY85841.1"/>
    </source>
</evidence>
<feature type="signal peptide" evidence="7">
    <location>
        <begin position="1"/>
        <end position="19"/>
    </location>
</feature>
<evidence type="ECO:0000256" key="4">
    <source>
        <dbReference type="ARBA" id="ARBA00023136"/>
    </source>
</evidence>
<accession>A0A1Y2FPC8</accession>
<gene>
    <name evidence="9" type="ORF">LY90DRAFT_663323</name>
</gene>